<feature type="transmembrane region" description="Helical" evidence="1">
    <location>
        <begin position="486"/>
        <end position="512"/>
    </location>
</feature>
<feature type="transmembrane region" description="Helical" evidence="1">
    <location>
        <begin position="532"/>
        <end position="550"/>
    </location>
</feature>
<name>A0A919SNG4_9ACTN</name>
<dbReference type="PROSITE" id="PS51257">
    <property type="entry name" value="PROKAR_LIPOPROTEIN"/>
    <property type="match status" value="1"/>
</dbReference>
<gene>
    <name evidence="2" type="ORF">Aco04nite_44900</name>
</gene>
<accession>A0A919SNG4</accession>
<proteinExistence type="predicted"/>
<organism evidence="2 3">
    <name type="scientific">Winogradskya consettensis</name>
    <dbReference type="NCBI Taxonomy" id="113560"/>
    <lineage>
        <taxon>Bacteria</taxon>
        <taxon>Bacillati</taxon>
        <taxon>Actinomycetota</taxon>
        <taxon>Actinomycetes</taxon>
        <taxon>Micromonosporales</taxon>
        <taxon>Micromonosporaceae</taxon>
        <taxon>Winogradskya</taxon>
    </lineage>
</organism>
<sequence>MPLWMRSLLRLLFQAMLAAALLAACLDNVMAVVPERIRWQVRLGLVVVALLGLGETIRRWLRRLTQQMPAAAAPDPSGACGPSRRDILTSANLVLDRYESAERYATGERPDEDPSPIYLFARLLVELTHLARVSEDVRLSGDLMAIDVTVEVSIDALRHEPDEPGRGLKLDGKIVVPILRRKDLVLETFEARDSADNKLTPLPQRLTDGLLAWTVKSLYELTYGEDLSPEDLKKIYKLTALFCRTDIVDPDVFAREYDAIVGAAGEQGGLDLLRSVRGYFAVNTVSAFEVDVAEADLMVVRYRYLATADRITTAHDRYRTRLGLRPYRYVVPISLAYQAHSYDLRITGPDSHFVYRHLLREAGTTGKRTCTPAELAPTAGMGVRLDADHGAPYAGVHTRGLNRAEQVRNVECAVEFEEIPPGALRRSLVISAVGSLVLIAFAFAVPAAVQDSRGTDLAALLLAAPGLVATLVGFSTDRVQQSSLTAFGGLVVSAVLSFTASVLYLLQTLVWPGSPTVRLSLLYLVRLPAADAIWIGLAFVSLSTTLFLALQGVHRMRRYLFTLRRRSAVGRTT</sequence>
<keyword evidence="1" id="KW-0812">Transmembrane</keyword>
<comment type="caution">
    <text evidence="2">The sequence shown here is derived from an EMBL/GenBank/DDBJ whole genome shotgun (WGS) entry which is preliminary data.</text>
</comment>
<evidence type="ECO:0000313" key="2">
    <source>
        <dbReference type="EMBL" id="GIM75350.1"/>
    </source>
</evidence>
<keyword evidence="3" id="KW-1185">Reference proteome</keyword>
<reference evidence="2" key="1">
    <citation type="submission" date="2021-03" db="EMBL/GenBank/DDBJ databases">
        <title>Whole genome shotgun sequence of Actinoplanes consettensis NBRC 14913.</title>
        <authorList>
            <person name="Komaki H."/>
            <person name="Tamura T."/>
        </authorList>
    </citation>
    <scope>NUCLEOTIDE SEQUENCE</scope>
    <source>
        <strain evidence="2">NBRC 14913</strain>
    </source>
</reference>
<feature type="transmembrane region" description="Helical" evidence="1">
    <location>
        <begin position="41"/>
        <end position="61"/>
    </location>
</feature>
<dbReference type="EMBL" id="BOQP01000023">
    <property type="protein sequence ID" value="GIM75350.1"/>
    <property type="molecule type" value="Genomic_DNA"/>
</dbReference>
<dbReference type="Proteomes" id="UP000680865">
    <property type="component" value="Unassembled WGS sequence"/>
</dbReference>
<feature type="transmembrane region" description="Helical" evidence="1">
    <location>
        <begin position="428"/>
        <end position="449"/>
    </location>
</feature>
<evidence type="ECO:0000313" key="3">
    <source>
        <dbReference type="Proteomes" id="UP000680865"/>
    </source>
</evidence>
<feature type="transmembrane region" description="Helical" evidence="1">
    <location>
        <begin position="455"/>
        <end position="474"/>
    </location>
</feature>
<keyword evidence="1" id="KW-0472">Membrane</keyword>
<evidence type="ECO:0000256" key="1">
    <source>
        <dbReference type="SAM" id="Phobius"/>
    </source>
</evidence>
<dbReference type="AlphaFoldDB" id="A0A919SNG4"/>
<protein>
    <submittedName>
        <fullName evidence="2">Uncharacterized protein</fullName>
    </submittedName>
</protein>
<keyword evidence="1" id="KW-1133">Transmembrane helix</keyword>